<organism evidence="1 2">
    <name type="scientific">Zizania palustris</name>
    <name type="common">Northern wild rice</name>
    <dbReference type="NCBI Taxonomy" id="103762"/>
    <lineage>
        <taxon>Eukaryota</taxon>
        <taxon>Viridiplantae</taxon>
        <taxon>Streptophyta</taxon>
        <taxon>Embryophyta</taxon>
        <taxon>Tracheophyta</taxon>
        <taxon>Spermatophyta</taxon>
        <taxon>Magnoliopsida</taxon>
        <taxon>Liliopsida</taxon>
        <taxon>Poales</taxon>
        <taxon>Poaceae</taxon>
        <taxon>BOP clade</taxon>
        <taxon>Oryzoideae</taxon>
        <taxon>Oryzeae</taxon>
        <taxon>Zizaniinae</taxon>
        <taxon>Zizania</taxon>
    </lineage>
</organism>
<sequence length="215" mass="23321">MEGVSATLLPLEGAARGAGGFRGGWRRLRRAATEGARAGRWRPRVALVASDGDDSVFEGWRWRRPRRGVVGFEEAMCGAGDFSWGRRHVQRAATEGDGALATLQGPRVAPTTLEGDSSVFNGSRAPSWWLRRGRVASSKRATCPTDSFRGGHAPRRWLQRGAGAALYMLEGATVVWIDWGTTSGGGFGLDRLGTKRKEKNSATEDLDLPQKIQTI</sequence>
<protein>
    <submittedName>
        <fullName evidence="1">Uncharacterized protein</fullName>
    </submittedName>
</protein>
<evidence type="ECO:0000313" key="1">
    <source>
        <dbReference type="EMBL" id="KAG8060425.1"/>
    </source>
</evidence>
<reference evidence="1" key="2">
    <citation type="submission" date="2021-02" db="EMBL/GenBank/DDBJ databases">
        <authorList>
            <person name="Kimball J.A."/>
            <person name="Haas M.W."/>
            <person name="Macchietto M."/>
            <person name="Kono T."/>
            <person name="Duquette J."/>
            <person name="Shao M."/>
        </authorList>
    </citation>
    <scope>NUCLEOTIDE SEQUENCE</scope>
    <source>
        <tissue evidence="1">Fresh leaf tissue</tissue>
    </source>
</reference>
<comment type="caution">
    <text evidence="1">The sequence shown here is derived from an EMBL/GenBank/DDBJ whole genome shotgun (WGS) entry which is preliminary data.</text>
</comment>
<dbReference type="EMBL" id="JAAALK010000287">
    <property type="protein sequence ID" value="KAG8060425.1"/>
    <property type="molecule type" value="Genomic_DNA"/>
</dbReference>
<gene>
    <name evidence="1" type="ORF">GUJ93_ZPchr0002g25220</name>
</gene>
<keyword evidence="2" id="KW-1185">Reference proteome</keyword>
<reference evidence="1" key="1">
    <citation type="journal article" date="2021" name="bioRxiv">
        <title>Whole Genome Assembly and Annotation of Northern Wild Rice, Zizania palustris L., Supports a Whole Genome Duplication in the Zizania Genus.</title>
        <authorList>
            <person name="Haas M."/>
            <person name="Kono T."/>
            <person name="Macchietto M."/>
            <person name="Millas R."/>
            <person name="McGilp L."/>
            <person name="Shao M."/>
            <person name="Duquette J."/>
            <person name="Hirsch C.N."/>
            <person name="Kimball J."/>
        </authorList>
    </citation>
    <scope>NUCLEOTIDE SEQUENCE</scope>
    <source>
        <tissue evidence="1">Fresh leaf tissue</tissue>
    </source>
</reference>
<dbReference type="Proteomes" id="UP000729402">
    <property type="component" value="Unassembled WGS sequence"/>
</dbReference>
<evidence type="ECO:0000313" key="2">
    <source>
        <dbReference type="Proteomes" id="UP000729402"/>
    </source>
</evidence>
<accession>A0A8J5RIP9</accession>
<proteinExistence type="predicted"/>
<dbReference type="AlphaFoldDB" id="A0A8J5RIP9"/>
<name>A0A8J5RIP9_ZIZPA</name>